<keyword evidence="4 9" id="KW-0274">FAD</keyword>
<evidence type="ECO:0000256" key="6">
    <source>
        <dbReference type="ARBA" id="ARBA00023027"/>
    </source>
</evidence>
<dbReference type="NCBIfam" id="TIGR03452">
    <property type="entry name" value="mycothione_red"/>
    <property type="match status" value="1"/>
</dbReference>
<comment type="cofactor">
    <cofactor evidence="1">
        <name>FAD</name>
        <dbReference type="ChEBI" id="CHEBI:57692"/>
    </cofactor>
</comment>
<evidence type="ECO:0000256" key="2">
    <source>
        <dbReference type="ARBA" id="ARBA00007532"/>
    </source>
</evidence>
<dbReference type="Proteomes" id="UP000812982">
    <property type="component" value="Unassembled WGS sequence"/>
</dbReference>
<keyword evidence="3 9" id="KW-0285">Flavoprotein</keyword>
<name>A0ABS6KLV4_9MYCO</name>
<feature type="domain" description="FAD/NAD(P)-binding" evidence="11">
    <location>
        <begin position="4"/>
        <end position="324"/>
    </location>
</feature>
<keyword evidence="8 9" id="KW-0676">Redox-active center</keyword>
<dbReference type="Pfam" id="PF02852">
    <property type="entry name" value="Pyr_redox_dim"/>
    <property type="match status" value="1"/>
</dbReference>
<comment type="caution">
    <text evidence="12">The sequence shown here is derived from an EMBL/GenBank/DDBJ whole genome shotgun (WGS) entry which is preliminary data.</text>
</comment>
<proteinExistence type="inferred from homology"/>
<evidence type="ECO:0000313" key="12">
    <source>
        <dbReference type="EMBL" id="MBU9764580.1"/>
    </source>
</evidence>
<keyword evidence="6" id="KW-0520">NAD</keyword>
<protein>
    <submittedName>
        <fullName evidence="12">Mycothione reductase</fullName>
        <ecNumber evidence="12">1.8.1.15</ecNumber>
    </submittedName>
</protein>
<keyword evidence="13" id="KW-1185">Reference proteome</keyword>
<dbReference type="InterPro" id="IPR050151">
    <property type="entry name" value="Class-I_Pyr_Nuc-Dis_Oxidored"/>
</dbReference>
<dbReference type="NCBIfam" id="NF005884">
    <property type="entry name" value="PRK07846.1"/>
    <property type="match status" value="1"/>
</dbReference>
<evidence type="ECO:0000259" key="11">
    <source>
        <dbReference type="Pfam" id="PF07992"/>
    </source>
</evidence>
<gene>
    <name evidence="12" type="primary">mtr</name>
    <name evidence="12" type="ORF">FR943_12070</name>
</gene>
<evidence type="ECO:0000256" key="9">
    <source>
        <dbReference type="RuleBase" id="RU003691"/>
    </source>
</evidence>
<dbReference type="GO" id="GO:0050627">
    <property type="term" value="F:mycothione reductase [NAD(P)H] activity"/>
    <property type="evidence" value="ECO:0007669"/>
    <property type="project" value="UniProtKB-EC"/>
</dbReference>
<dbReference type="EC" id="1.8.1.15" evidence="12"/>
<evidence type="ECO:0000256" key="3">
    <source>
        <dbReference type="ARBA" id="ARBA00022630"/>
    </source>
</evidence>
<dbReference type="InterPro" id="IPR023753">
    <property type="entry name" value="FAD/NAD-binding_dom"/>
</dbReference>
<dbReference type="InterPro" id="IPR001100">
    <property type="entry name" value="Pyr_nuc-diS_OxRdtase"/>
</dbReference>
<dbReference type="InterPro" id="IPR017817">
    <property type="entry name" value="Mycothione_reductase"/>
</dbReference>
<evidence type="ECO:0000259" key="10">
    <source>
        <dbReference type="Pfam" id="PF02852"/>
    </source>
</evidence>
<sequence length="464" mass="50343">MDHYDLTIIGTGSGNSIIDERYAGKKVAICEQGTFGGTCLNVGCIPTKMFVYAAEVANTVADAARFGIDAHIDKVRWPDVVSRVFGRIDPIAAGGEDYRRNDPQITVYAGHTRFGPATADGRYTLRTEAGDEFSSDQVVIAAGSRTFIPPAIVDCGVTYYTSDDIMRIPELPEHLVIVGGGFVSAEFAHVFSALGVRVTIVVRGAGLLTHCDETICHRFNELAAQKWDLRTHENVIGFRAGEQRGDSVVLELDDGKTLPADMLLVATGRIPNGDLLDAELAGVEVDEDGRVIVDEYQRTTARGIFALGDVSSDYQLKHVANHEARVVRENLLHDWDDTAAMARSDHRFVPSAVFTDPQIATVGLTETQARDEGYDIVTKVQAYGDTAYGWAMEDTTGIAKLIGDRATGRILGAHVMGYQASSIIQPLIQAMSFGQTAKEVARGQYWIHPALPEVIENALLGLVD</sequence>
<reference evidence="12 13" key="1">
    <citation type="journal article" date="2021" name="Sci. Rep.">
        <title>Phenotypic and genomic hallmarks of a novel, potentially pathogenic rapidly growing Mycobacterium species related to the Mycobacterium fortuitum complex.</title>
        <authorList>
            <person name="Gharbi R."/>
            <person name="Khanna V."/>
            <person name="Frigui W."/>
            <person name="Mhenni B."/>
            <person name="Brosch R."/>
            <person name="Mardassi H."/>
        </authorList>
    </citation>
    <scope>NUCLEOTIDE SEQUENCE [LARGE SCALE GENOMIC DNA]</scope>
    <source>
        <strain evidence="12 13">TNTM28</strain>
    </source>
</reference>
<organism evidence="12 13">
    <name type="scientific">[Mycobacterium] fortunisiensis</name>
    <dbReference type="NCBI Taxonomy" id="2600579"/>
    <lineage>
        <taxon>Bacteria</taxon>
        <taxon>Bacillati</taxon>
        <taxon>Actinomycetota</taxon>
        <taxon>Actinomycetes</taxon>
        <taxon>Mycobacteriales</taxon>
        <taxon>Mycobacteriaceae</taxon>
        <taxon>Mycolicibacterium</taxon>
    </lineage>
</organism>
<keyword evidence="5 9" id="KW-0560">Oxidoreductase</keyword>
<comment type="similarity">
    <text evidence="2 9">Belongs to the class-I pyridine nucleotide-disulfide oxidoreductase family.</text>
</comment>
<dbReference type="PROSITE" id="PS00076">
    <property type="entry name" value="PYRIDINE_REDOX_1"/>
    <property type="match status" value="1"/>
</dbReference>
<dbReference type="RefSeq" id="WP_217157235.1">
    <property type="nucleotide sequence ID" value="NZ_VOMB01000016.1"/>
</dbReference>
<dbReference type="EMBL" id="VOMB01000016">
    <property type="protein sequence ID" value="MBU9764580.1"/>
    <property type="molecule type" value="Genomic_DNA"/>
</dbReference>
<dbReference type="PANTHER" id="PTHR22912:SF217">
    <property type="entry name" value="DIHYDROLIPOYL DEHYDROGENASE"/>
    <property type="match status" value="1"/>
</dbReference>
<dbReference type="InterPro" id="IPR012999">
    <property type="entry name" value="Pyr_OxRdtase_I_AS"/>
</dbReference>
<evidence type="ECO:0000256" key="5">
    <source>
        <dbReference type="ARBA" id="ARBA00023002"/>
    </source>
</evidence>
<evidence type="ECO:0000313" key="13">
    <source>
        <dbReference type="Proteomes" id="UP000812982"/>
    </source>
</evidence>
<feature type="domain" description="Pyridine nucleotide-disulphide oxidoreductase dimerisation" evidence="10">
    <location>
        <begin position="349"/>
        <end position="458"/>
    </location>
</feature>
<evidence type="ECO:0000256" key="1">
    <source>
        <dbReference type="ARBA" id="ARBA00001974"/>
    </source>
</evidence>
<dbReference type="Pfam" id="PF07992">
    <property type="entry name" value="Pyr_redox_2"/>
    <property type="match status" value="1"/>
</dbReference>
<evidence type="ECO:0000256" key="8">
    <source>
        <dbReference type="ARBA" id="ARBA00023284"/>
    </source>
</evidence>
<evidence type="ECO:0000256" key="4">
    <source>
        <dbReference type="ARBA" id="ARBA00022827"/>
    </source>
</evidence>
<accession>A0ABS6KLV4</accession>
<dbReference type="PANTHER" id="PTHR22912">
    <property type="entry name" value="DISULFIDE OXIDOREDUCTASE"/>
    <property type="match status" value="1"/>
</dbReference>
<dbReference type="InterPro" id="IPR004099">
    <property type="entry name" value="Pyr_nucl-diS_OxRdtase_dimer"/>
</dbReference>
<keyword evidence="7" id="KW-1015">Disulfide bond</keyword>
<dbReference type="PIRSF" id="PIRSF000350">
    <property type="entry name" value="Mercury_reductase_MerA"/>
    <property type="match status" value="1"/>
</dbReference>
<evidence type="ECO:0000256" key="7">
    <source>
        <dbReference type="ARBA" id="ARBA00023157"/>
    </source>
</evidence>